<comment type="catalytic activity">
    <reaction evidence="11 12">
        <text>L-aspartate 4-semialdehyde + pyruvate = (2S,4S)-4-hydroxy-2,3,4,5-tetrahydrodipicolinate + H2O + H(+)</text>
        <dbReference type="Rhea" id="RHEA:34171"/>
        <dbReference type="ChEBI" id="CHEBI:15361"/>
        <dbReference type="ChEBI" id="CHEBI:15377"/>
        <dbReference type="ChEBI" id="CHEBI:15378"/>
        <dbReference type="ChEBI" id="CHEBI:67139"/>
        <dbReference type="ChEBI" id="CHEBI:537519"/>
        <dbReference type="EC" id="4.3.3.7"/>
    </reaction>
</comment>
<evidence type="ECO:0000256" key="5">
    <source>
        <dbReference type="ARBA" id="ARBA00022490"/>
    </source>
</evidence>
<evidence type="ECO:0000313" key="18">
    <source>
        <dbReference type="Proteomes" id="UP000317366"/>
    </source>
</evidence>
<feature type="active site" description="Schiff-base intermediate with substrate" evidence="12 14">
    <location>
        <position position="160"/>
    </location>
</feature>
<keyword evidence="7 12" id="KW-0220">Diaminopimelate biosynthesis</keyword>
<dbReference type="InterPro" id="IPR002220">
    <property type="entry name" value="DapA-like"/>
</dbReference>
<dbReference type="PRINTS" id="PR00146">
    <property type="entry name" value="DHPICSNTHASE"/>
</dbReference>
<evidence type="ECO:0000313" key="16">
    <source>
        <dbReference type="EMBL" id="TMQ53251.1"/>
    </source>
</evidence>
<comment type="caution">
    <text evidence="12">Was originally thought to be a dihydrodipicolinate synthase (DHDPS), catalyzing the condensation of (S)-aspartate-beta-semialdehyde [(S)-ASA] and pyruvate to dihydrodipicolinate (DHDP). However, it was shown in E.coli that the product of the enzymatic reaction is not dihydrodipicolinate but in fact (4S)-4-hydroxy-2,3,4,5-tetrahydro-(2S)-dipicolinic acid (HTPA), and that the consecutive dehydration reaction leading to DHDP is not spontaneous but catalyzed by DapB.</text>
</comment>
<dbReference type="PROSITE" id="PS00666">
    <property type="entry name" value="DHDPS_2"/>
    <property type="match status" value="1"/>
</dbReference>
<proteinExistence type="inferred from homology"/>
<evidence type="ECO:0000256" key="12">
    <source>
        <dbReference type="HAMAP-Rule" id="MF_00418"/>
    </source>
</evidence>
<evidence type="ECO:0000256" key="7">
    <source>
        <dbReference type="ARBA" id="ARBA00022915"/>
    </source>
</evidence>
<evidence type="ECO:0000256" key="14">
    <source>
        <dbReference type="PIRSR" id="PIRSR001365-1"/>
    </source>
</evidence>
<comment type="subunit">
    <text evidence="12">Homotetramer; dimer of dimers.</text>
</comment>
<keyword evidence="5 12" id="KW-0963">Cytoplasm</keyword>
<dbReference type="Proteomes" id="UP000319829">
    <property type="component" value="Unassembled WGS sequence"/>
</dbReference>
<dbReference type="EMBL" id="VBOU01000089">
    <property type="protein sequence ID" value="TMQ53251.1"/>
    <property type="molecule type" value="Genomic_DNA"/>
</dbReference>
<dbReference type="CDD" id="cd00950">
    <property type="entry name" value="DHDPS"/>
    <property type="match status" value="1"/>
</dbReference>
<feature type="active site" description="Proton donor/acceptor" evidence="12 14">
    <location>
        <position position="132"/>
    </location>
</feature>
<keyword evidence="9 12" id="KW-0456">Lyase</keyword>
<name>A0A538SPF2_UNCEI</name>
<dbReference type="UniPathway" id="UPA00034">
    <property type="reaction ID" value="UER00017"/>
</dbReference>
<dbReference type="Gene3D" id="3.20.20.70">
    <property type="entry name" value="Aldolase class I"/>
    <property type="match status" value="1"/>
</dbReference>
<dbReference type="Pfam" id="PF00701">
    <property type="entry name" value="DHDPS"/>
    <property type="match status" value="1"/>
</dbReference>
<evidence type="ECO:0000256" key="11">
    <source>
        <dbReference type="ARBA" id="ARBA00047836"/>
    </source>
</evidence>
<dbReference type="NCBIfam" id="TIGR00674">
    <property type="entry name" value="dapA"/>
    <property type="match status" value="1"/>
</dbReference>
<evidence type="ECO:0000256" key="15">
    <source>
        <dbReference type="PIRSR" id="PIRSR001365-2"/>
    </source>
</evidence>
<organism evidence="16 19">
    <name type="scientific">Eiseniibacteriota bacterium</name>
    <dbReference type="NCBI Taxonomy" id="2212470"/>
    <lineage>
        <taxon>Bacteria</taxon>
        <taxon>Candidatus Eiseniibacteriota</taxon>
    </lineage>
</organism>
<dbReference type="EMBL" id="VBOX01000092">
    <property type="protein sequence ID" value="TMQ61696.1"/>
    <property type="molecule type" value="Genomic_DNA"/>
</dbReference>
<dbReference type="GO" id="GO:0008840">
    <property type="term" value="F:4-hydroxy-tetrahydrodipicolinate synthase activity"/>
    <property type="evidence" value="ECO:0007669"/>
    <property type="project" value="UniProtKB-UniRule"/>
</dbReference>
<keyword evidence="10 12" id="KW-0704">Schiff base</keyword>
<evidence type="ECO:0000256" key="13">
    <source>
        <dbReference type="PIRNR" id="PIRNR001365"/>
    </source>
</evidence>
<evidence type="ECO:0000256" key="4">
    <source>
        <dbReference type="ARBA" id="ARBA00012086"/>
    </source>
</evidence>
<dbReference type="EC" id="4.3.3.7" evidence="4 12"/>
<comment type="pathway">
    <text evidence="2 12">Amino-acid biosynthesis; L-lysine biosynthesis via DAP pathway; (S)-tetrahydrodipicolinate from L-aspartate: step 3/4.</text>
</comment>
<dbReference type="SMART" id="SM01130">
    <property type="entry name" value="DHDPS"/>
    <property type="match status" value="1"/>
</dbReference>
<comment type="caution">
    <text evidence="12">Lacks conserved residue(s) required for the propagation of feature annotation.</text>
</comment>
<dbReference type="PANTHER" id="PTHR12128:SF66">
    <property type="entry name" value="4-HYDROXY-2-OXOGLUTARATE ALDOLASE, MITOCHONDRIAL"/>
    <property type="match status" value="1"/>
</dbReference>
<evidence type="ECO:0000256" key="2">
    <source>
        <dbReference type="ARBA" id="ARBA00005120"/>
    </source>
</evidence>
<dbReference type="InterPro" id="IPR005263">
    <property type="entry name" value="DapA"/>
</dbReference>
<dbReference type="PANTHER" id="PTHR12128">
    <property type="entry name" value="DIHYDRODIPICOLINATE SYNTHASE"/>
    <property type="match status" value="1"/>
</dbReference>
<evidence type="ECO:0000256" key="1">
    <source>
        <dbReference type="ARBA" id="ARBA00003294"/>
    </source>
</evidence>
<comment type="caution">
    <text evidence="16">The sequence shown here is derived from an EMBL/GenBank/DDBJ whole genome shotgun (WGS) entry which is preliminary data.</text>
</comment>
<dbReference type="HAMAP" id="MF_00418">
    <property type="entry name" value="DapA"/>
    <property type="match status" value="1"/>
</dbReference>
<evidence type="ECO:0000313" key="17">
    <source>
        <dbReference type="EMBL" id="TMQ61696.1"/>
    </source>
</evidence>
<evidence type="ECO:0000313" key="19">
    <source>
        <dbReference type="Proteomes" id="UP000319829"/>
    </source>
</evidence>
<comment type="similarity">
    <text evidence="3 12 13">Belongs to the DapA family.</text>
</comment>
<dbReference type="PIRSF" id="PIRSF001365">
    <property type="entry name" value="DHDPS"/>
    <property type="match status" value="1"/>
</dbReference>
<comment type="subcellular location">
    <subcellularLocation>
        <location evidence="12">Cytoplasm</location>
    </subcellularLocation>
</comment>
<evidence type="ECO:0000256" key="8">
    <source>
        <dbReference type="ARBA" id="ARBA00023154"/>
    </source>
</evidence>
<sequence length="295" mass="31265">MFEGLAVALVTPYRNGLVDLVALARLTNHVVEGGTRALYPCGCTGEATSLTREEREQVIRTVIEAARGRASVIPGTGTAVTSETIELSQEAIRLGADGVMVITPYSCRPTQEGLLAHYRAVADRIDRPMVLYNVPSRTGVSLAPETIAKLAEHPRIAAIKEASGSLEQASAIRARSGIAILAGDDALYLPLLAVGARGVVSVAGHLVPREMDAIHAHASAGRFAEAETIHRKLTPLFRALFLETNPAPVKHALMRLGMMAGELRLPLVPVRAETAAIIEQTLERIGVAAPVRSGG</sequence>
<dbReference type="Proteomes" id="UP000317366">
    <property type="component" value="Unassembled WGS sequence"/>
</dbReference>
<dbReference type="AlphaFoldDB" id="A0A538SPF2"/>
<keyword evidence="8 12" id="KW-0457">Lysine biosynthesis</keyword>
<dbReference type="InterPro" id="IPR013785">
    <property type="entry name" value="Aldolase_TIM"/>
</dbReference>
<gene>
    <name evidence="12" type="primary">dapA</name>
    <name evidence="16" type="ORF">E6K74_10355</name>
    <name evidence="17" type="ORF">E6K77_09650</name>
</gene>
<evidence type="ECO:0000256" key="10">
    <source>
        <dbReference type="ARBA" id="ARBA00023270"/>
    </source>
</evidence>
<dbReference type="SUPFAM" id="SSF51569">
    <property type="entry name" value="Aldolase"/>
    <property type="match status" value="1"/>
</dbReference>
<dbReference type="GO" id="GO:0009089">
    <property type="term" value="P:lysine biosynthetic process via diaminopimelate"/>
    <property type="evidence" value="ECO:0007669"/>
    <property type="project" value="UniProtKB-UniRule"/>
</dbReference>
<accession>A0A538SPF2</accession>
<dbReference type="InterPro" id="IPR020625">
    <property type="entry name" value="Schiff_base-form_aldolases_AS"/>
</dbReference>
<evidence type="ECO:0000256" key="3">
    <source>
        <dbReference type="ARBA" id="ARBA00007592"/>
    </source>
</evidence>
<reference evidence="18 19" key="1">
    <citation type="journal article" date="2019" name="Nat. Microbiol.">
        <title>Mediterranean grassland soil C-N compound turnover is dependent on rainfall and depth, and is mediated by genomically divergent microorganisms.</title>
        <authorList>
            <person name="Diamond S."/>
            <person name="Andeer P.F."/>
            <person name="Li Z."/>
            <person name="Crits-Christoph A."/>
            <person name="Burstein D."/>
            <person name="Anantharaman K."/>
            <person name="Lane K.R."/>
            <person name="Thomas B.C."/>
            <person name="Pan C."/>
            <person name="Northen T.R."/>
            <person name="Banfield J.F."/>
        </authorList>
    </citation>
    <scope>NUCLEOTIDE SEQUENCE [LARGE SCALE GENOMIC DNA]</scope>
    <source>
        <strain evidence="16">WS_4</strain>
        <strain evidence="17">WS_7</strain>
    </source>
</reference>
<feature type="binding site" evidence="12 15">
    <location>
        <position position="200"/>
    </location>
    <ligand>
        <name>pyruvate</name>
        <dbReference type="ChEBI" id="CHEBI:15361"/>
    </ligand>
</feature>
<feature type="binding site" evidence="12 15">
    <location>
        <position position="44"/>
    </location>
    <ligand>
        <name>pyruvate</name>
        <dbReference type="ChEBI" id="CHEBI:15361"/>
    </ligand>
</feature>
<keyword evidence="6 12" id="KW-0028">Amino-acid biosynthesis</keyword>
<dbReference type="GO" id="GO:0019877">
    <property type="term" value="P:diaminopimelate biosynthetic process"/>
    <property type="evidence" value="ECO:0007669"/>
    <property type="project" value="UniProtKB-UniRule"/>
</dbReference>
<dbReference type="GO" id="GO:0005829">
    <property type="term" value="C:cytosol"/>
    <property type="evidence" value="ECO:0007669"/>
    <property type="project" value="TreeGrafter"/>
</dbReference>
<evidence type="ECO:0000256" key="9">
    <source>
        <dbReference type="ARBA" id="ARBA00023239"/>
    </source>
</evidence>
<comment type="function">
    <text evidence="1 12">Catalyzes the condensation of (S)-aspartate-beta-semialdehyde [(S)-ASA] and pyruvate to 4-hydroxy-tetrahydrodipicolinate (HTPA).</text>
</comment>
<protein>
    <recommendedName>
        <fullName evidence="4 12">4-hydroxy-tetrahydrodipicolinate synthase</fullName>
        <shortName evidence="12">HTPA synthase</shortName>
        <ecNumber evidence="4 12">4.3.3.7</ecNumber>
    </recommendedName>
</protein>
<evidence type="ECO:0000256" key="6">
    <source>
        <dbReference type="ARBA" id="ARBA00022605"/>
    </source>
</evidence>